<feature type="modified residue" description="N6-(pyridoxal phosphate)lysine" evidence="9">
    <location>
        <position position="235"/>
    </location>
</feature>
<evidence type="ECO:0000256" key="4">
    <source>
        <dbReference type="ARBA" id="ARBA00011738"/>
    </source>
</evidence>
<dbReference type="Gene3D" id="3.90.1150.10">
    <property type="entry name" value="Aspartate Aminotransferase, domain 1"/>
    <property type="match status" value="1"/>
</dbReference>
<comment type="subunit">
    <text evidence="4 10">Homodimer.</text>
</comment>
<keyword evidence="12" id="KW-0012">Acyltransferase</keyword>
<comment type="similarity">
    <text evidence="3 10">Belongs to the class-II pyridoxal-phosphate-dependent aminotransferase family. BioF subfamily.</text>
</comment>
<dbReference type="InterPro" id="IPR050087">
    <property type="entry name" value="AON_synthase_class-II"/>
</dbReference>
<comment type="pathway">
    <text evidence="2 10">Cofactor biosynthesis; biotin biosynthesis.</text>
</comment>
<dbReference type="STRING" id="39480.EUAN_03680"/>
<dbReference type="InterPro" id="IPR001917">
    <property type="entry name" value="Aminotrans_II_pyridoxalP_BS"/>
</dbReference>
<proteinExistence type="inferred from homology"/>
<evidence type="ECO:0000256" key="1">
    <source>
        <dbReference type="ARBA" id="ARBA00001933"/>
    </source>
</evidence>
<evidence type="ECO:0000256" key="6">
    <source>
        <dbReference type="ARBA" id="ARBA00022756"/>
    </source>
</evidence>
<comment type="catalytic activity">
    <reaction evidence="8 10">
        <text>6-carboxyhexanoyl-[ACP] + L-alanine + H(+) = (8S)-8-amino-7-oxononanoate + holo-[ACP] + CO2</text>
        <dbReference type="Rhea" id="RHEA:42288"/>
        <dbReference type="Rhea" id="RHEA-COMP:9685"/>
        <dbReference type="Rhea" id="RHEA-COMP:9955"/>
        <dbReference type="ChEBI" id="CHEBI:15378"/>
        <dbReference type="ChEBI" id="CHEBI:16526"/>
        <dbReference type="ChEBI" id="CHEBI:57972"/>
        <dbReference type="ChEBI" id="CHEBI:64479"/>
        <dbReference type="ChEBI" id="CHEBI:78846"/>
        <dbReference type="ChEBI" id="CHEBI:149468"/>
        <dbReference type="EC" id="2.3.1.47"/>
    </reaction>
</comment>
<evidence type="ECO:0000259" key="11">
    <source>
        <dbReference type="Pfam" id="PF00155"/>
    </source>
</evidence>
<dbReference type="InterPro" id="IPR004723">
    <property type="entry name" value="AONS_Archaea/Proteobacteria"/>
</dbReference>
<organism evidence="12 13">
    <name type="scientific">Andreesenia angusta</name>
    <dbReference type="NCBI Taxonomy" id="39480"/>
    <lineage>
        <taxon>Bacteria</taxon>
        <taxon>Bacillati</taxon>
        <taxon>Bacillota</taxon>
        <taxon>Tissierellia</taxon>
        <taxon>Tissierellales</taxon>
        <taxon>Gottschalkiaceae</taxon>
        <taxon>Andreesenia</taxon>
    </lineage>
</organism>
<comment type="function">
    <text evidence="10">Catalyzes the decarboxylative condensation of pimeloyl-[acyl-carrier protein] and L-alanine to produce 8-amino-7-oxononanoate (AON), [acyl-carrier protein], and carbon dioxide.</text>
</comment>
<keyword evidence="6" id="KW-0093">Biotin biosynthesis</keyword>
<dbReference type="EC" id="2.3.1.47" evidence="10"/>
<dbReference type="GO" id="GO:0008710">
    <property type="term" value="F:8-amino-7-oxononanoate synthase activity"/>
    <property type="evidence" value="ECO:0007669"/>
    <property type="project" value="UniProtKB-UniRule"/>
</dbReference>
<dbReference type="PROSITE" id="PS00599">
    <property type="entry name" value="AA_TRANSFER_CLASS_2"/>
    <property type="match status" value="1"/>
</dbReference>
<evidence type="ECO:0000256" key="3">
    <source>
        <dbReference type="ARBA" id="ARBA00010008"/>
    </source>
</evidence>
<dbReference type="CDD" id="cd06454">
    <property type="entry name" value="KBL_like"/>
    <property type="match status" value="1"/>
</dbReference>
<evidence type="ECO:0000256" key="5">
    <source>
        <dbReference type="ARBA" id="ARBA00022679"/>
    </source>
</evidence>
<evidence type="ECO:0000313" key="12">
    <source>
        <dbReference type="EMBL" id="OHW63504.1"/>
    </source>
</evidence>
<protein>
    <recommendedName>
        <fullName evidence="10">8-amino-7-ketopelargonate synthase</fullName>
        <ecNumber evidence="10">2.3.1.47</ecNumber>
    </recommendedName>
</protein>
<gene>
    <name evidence="12" type="primary">bioF</name>
    <name evidence="12" type="ORF">EUAN_03680</name>
</gene>
<evidence type="ECO:0000313" key="13">
    <source>
        <dbReference type="Proteomes" id="UP000180254"/>
    </source>
</evidence>
<evidence type="ECO:0000256" key="8">
    <source>
        <dbReference type="ARBA" id="ARBA00047715"/>
    </source>
</evidence>
<dbReference type="PANTHER" id="PTHR13693">
    <property type="entry name" value="CLASS II AMINOTRANSFERASE/8-AMINO-7-OXONONANOATE SYNTHASE"/>
    <property type="match status" value="1"/>
</dbReference>
<name>A0A1S1VAG9_9FIRM</name>
<sequence>MDSIGQKIENIKRSGGYRELRYINSAQGSSAVIDGRRVLLLSSNNYLGLCNDERLKEAAIEAVKTYGVGSGGSRLTTGSMALHRELEERIASFKKRECGMVYNTGYMANLGTISGLTDESWTVFSDRLNHASIVDGCRLSKAKFVVYKHCDIKDLEKKLKRYKGKNNLVVTDGVFSMDGNIAPLKDILRIAKRHGAMTMVDDAHATGVIGKHGRGTEEYLGLEGEVDIQMGTLSKALGGEGGFIASRKEIVEYLRHRAKSFVYSTALSPATLATALASISIVESESFSREKLRIDSAWFRAELQAMGFSVPDGVTPIIPILVGDSDLGMEFSRRLMESRIYIPCIRPPTVPKNTSRLRVTIMATHKREELEWALEVLKDLGAELGITRGVGADG</sequence>
<feature type="domain" description="Aminotransferase class I/classII large" evidence="11">
    <location>
        <begin position="37"/>
        <end position="377"/>
    </location>
</feature>
<keyword evidence="5 10" id="KW-0808">Transferase</keyword>
<dbReference type="InterPro" id="IPR015421">
    <property type="entry name" value="PyrdxlP-dep_Trfase_major"/>
</dbReference>
<dbReference type="RefSeq" id="WP_071061037.1">
    <property type="nucleotide sequence ID" value="NZ_MKIE01000001.1"/>
</dbReference>
<dbReference type="GO" id="GO:0030170">
    <property type="term" value="F:pyridoxal phosphate binding"/>
    <property type="evidence" value="ECO:0007669"/>
    <property type="project" value="InterPro"/>
</dbReference>
<evidence type="ECO:0000256" key="7">
    <source>
        <dbReference type="ARBA" id="ARBA00022898"/>
    </source>
</evidence>
<keyword evidence="7 9" id="KW-0663">Pyridoxal phosphate</keyword>
<keyword evidence="13" id="KW-1185">Reference proteome</keyword>
<accession>A0A1S1VAG9</accession>
<comment type="caution">
    <text evidence="12">The sequence shown here is derived from an EMBL/GenBank/DDBJ whole genome shotgun (WGS) entry which is preliminary data.</text>
</comment>
<dbReference type="Pfam" id="PF00155">
    <property type="entry name" value="Aminotran_1_2"/>
    <property type="match status" value="1"/>
</dbReference>
<dbReference type="AlphaFoldDB" id="A0A1S1VAG9"/>
<dbReference type="FunFam" id="3.40.640.10:FF:000006">
    <property type="entry name" value="5-aminolevulinate synthase, mitochondrial"/>
    <property type="match status" value="1"/>
</dbReference>
<dbReference type="UniPathway" id="UPA00078"/>
<reference evidence="12 13" key="1">
    <citation type="submission" date="2016-09" db="EMBL/GenBank/DDBJ databases">
        <title>Genome sequence of Eubacterium angustum.</title>
        <authorList>
            <person name="Poehlein A."/>
            <person name="Daniel R."/>
        </authorList>
    </citation>
    <scope>NUCLEOTIDE SEQUENCE [LARGE SCALE GENOMIC DNA]</scope>
    <source>
        <strain evidence="12 13">DSM 1989</strain>
    </source>
</reference>
<dbReference type="GO" id="GO:0009102">
    <property type="term" value="P:biotin biosynthetic process"/>
    <property type="evidence" value="ECO:0007669"/>
    <property type="project" value="UniProtKB-UniRule"/>
</dbReference>
<evidence type="ECO:0000256" key="9">
    <source>
        <dbReference type="PIRSR" id="PIRSR604723-51"/>
    </source>
</evidence>
<dbReference type="SUPFAM" id="SSF53383">
    <property type="entry name" value="PLP-dependent transferases"/>
    <property type="match status" value="1"/>
</dbReference>
<dbReference type="Gene3D" id="3.40.640.10">
    <property type="entry name" value="Type I PLP-dependent aspartate aminotransferase-like (Major domain)"/>
    <property type="match status" value="1"/>
</dbReference>
<evidence type="ECO:0000256" key="2">
    <source>
        <dbReference type="ARBA" id="ARBA00004746"/>
    </source>
</evidence>
<dbReference type="InterPro" id="IPR004839">
    <property type="entry name" value="Aminotransferase_I/II_large"/>
</dbReference>
<dbReference type="Proteomes" id="UP000180254">
    <property type="component" value="Unassembled WGS sequence"/>
</dbReference>
<dbReference type="PANTHER" id="PTHR13693:SF3">
    <property type="entry name" value="LD36009P"/>
    <property type="match status" value="1"/>
</dbReference>
<dbReference type="NCBIfam" id="TIGR00858">
    <property type="entry name" value="bioF"/>
    <property type="match status" value="1"/>
</dbReference>
<comment type="cofactor">
    <cofactor evidence="1 9 10">
        <name>pyridoxal 5'-phosphate</name>
        <dbReference type="ChEBI" id="CHEBI:597326"/>
    </cofactor>
</comment>
<dbReference type="OrthoDB" id="9807157at2"/>
<dbReference type="InterPro" id="IPR015422">
    <property type="entry name" value="PyrdxlP-dep_Trfase_small"/>
</dbReference>
<dbReference type="EMBL" id="MKIE01000001">
    <property type="protein sequence ID" value="OHW63504.1"/>
    <property type="molecule type" value="Genomic_DNA"/>
</dbReference>
<evidence type="ECO:0000256" key="10">
    <source>
        <dbReference type="RuleBase" id="RU003693"/>
    </source>
</evidence>
<dbReference type="InterPro" id="IPR015424">
    <property type="entry name" value="PyrdxlP-dep_Trfase"/>
</dbReference>